<comment type="subcellular location">
    <subcellularLocation>
        <location evidence="9">Cell inner membrane</location>
        <topology evidence="9">Multi-pass membrane protein</topology>
    </subcellularLocation>
    <subcellularLocation>
        <location evidence="1">Cell membrane</location>
        <topology evidence="1">Multi-pass membrane protein</topology>
    </subcellularLocation>
</comment>
<keyword evidence="4 9" id="KW-1003">Cell membrane</keyword>
<keyword evidence="7" id="KW-0625">Polysaccharide transport</keyword>
<feature type="transmembrane region" description="Helical" evidence="9">
    <location>
        <begin position="186"/>
        <end position="204"/>
    </location>
</feature>
<dbReference type="InterPro" id="IPR047817">
    <property type="entry name" value="ABC2_TM_bact-type"/>
</dbReference>
<accession>A0A286GTA3</accession>
<keyword evidence="8 9" id="KW-0472">Membrane</keyword>
<dbReference type="EMBL" id="OCNJ01000008">
    <property type="protein sequence ID" value="SOD98775.1"/>
    <property type="molecule type" value="Genomic_DNA"/>
</dbReference>
<evidence type="ECO:0000256" key="1">
    <source>
        <dbReference type="ARBA" id="ARBA00004651"/>
    </source>
</evidence>
<evidence type="ECO:0000256" key="2">
    <source>
        <dbReference type="ARBA" id="ARBA00007783"/>
    </source>
</evidence>
<keyword evidence="3 9" id="KW-0813">Transport</keyword>
<dbReference type="PANTHER" id="PTHR30413:SF10">
    <property type="entry name" value="CAPSULE POLYSACCHARIDE EXPORT INNER-MEMBRANE PROTEIN CTRC"/>
    <property type="match status" value="1"/>
</dbReference>
<evidence type="ECO:0000313" key="12">
    <source>
        <dbReference type="Proteomes" id="UP000219621"/>
    </source>
</evidence>
<feature type="transmembrane region" description="Helical" evidence="9">
    <location>
        <begin position="153"/>
        <end position="174"/>
    </location>
</feature>
<keyword evidence="12" id="KW-1185">Reference proteome</keyword>
<proteinExistence type="inferred from homology"/>
<dbReference type="InterPro" id="IPR013525">
    <property type="entry name" value="ABC2_TM"/>
</dbReference>
<dbReference type="PANTHER" id="PTHR30413">
    <property type="entry name" value="INNER MEMBRANE TRANSPORT PERMEASE"/>
    <property type="match status" value="1"/>
</dbReference>
<feature type="transmembrane region" description="Helical" evidence="9">
    <location>
        <begin position="115"/>
        <end position="141"/>
    </location>
</feature>
<dbReference type="Pfam" id="PF01061">
    <property type="entry name" value="ABC2_membrane"/>
    <property type="match status" value="1"/>
</dbReference>
<feature type="transmembrane region" description="Helical" evidence="9">
    <location>
        <begin position="76"/>
        <end position="94"/>
    </location>
</feature>
<evidence type="ECO:0000256" key="7">
    <source>
        <dbReference type="ARBA" id="ARBA00023047"/>
    </source>
</evidence>
<feature type="domain" description="ABC transmembrane type-2" evidence="10">
    <location>
        <begin position="36"/>
        <end position="263"/>
    </location>
</feature>
<dbReference type="RefSeq" id="WP_245913516.1">
    <property type="nucleotide sequence ID" value="NZ_OCNJ01000008.1"/>
</dbReference>
<dbReference type="GO" id="GO:0140359">
    <property type="term" value="F:ABC-type transporter activity"/>
    <property type="evidence" value="ECO:0007669"/>
    <property type="project" value="InterPro"/>
</dbReference>
<evidence type="ECO:0000313" key="11">
    <source>
        <dbReference type="EMBL" id="SOD98775.1"/>
    </source>
</evidence>
<evidence type="ECO:0000256" key="6">
    <source>
        <dbReference type="ARBA" id="ARBA00022989"/>
    </source>
</evidence>
<evidence type="ECO:0000256" key="3">
    <source>
        <dbReference type="ARBA" id="ARBA00022448"/>
    </source>
</evidence>
<evidence type="ECO:0000256" key="4">
    <source>
        <dbReference type="ARBA" id="ARBA00022475"/>
    </source>
</evidence>
<dbReference type="GO" id="GO:0005886">
    <property type="term" value="C:plasma membrane"/>
    <property type="evidence" value="ECO:0007669"/>
    <property type="project" value="UniProtKB-SubCell"/>
</dbReference>
<evidence type="ECO:0000256" key="5">
    <source>
        <dbReference type="ARBA" id="ARBA00022692"/>
    </source>
</evidence>
<dbReference type="PROSITE" id="PS51012">
    <property type="entry name" value="ABC_TM2"/>
    <property type="match status" value="1"/>
</dbReference>
<dbReference type="GO" id="GO:0015774">
    <property type="term" value="P:polysaccharide transport"/>
    <property type="evidence" value="ECO:0007669"/>
    <property type="project" value="UniProtKB-KW"/>
</dbReference>
<organism evidence="11 12">
    <name type="scientific">Caenispirillum bisanense</name>
    <dbReference type="NCBI Taxonomy" id="414052"/>
    <lineage>
        <taxon>Bacteria</taxon>
        <taxon>Pseudomonadati</taxon>
        <taxon>Pseudomonadota</taxon>
        <taxon>Alphaproteobacteria</taxon>
        <taxon>Rhodospirillales</taxon>
        <taxon>Novispirillaceae</taxon>
        <taxon>Caenispirillum</taxon>
    </lineage>
</organism>
<dbReference type="GO" id="GO:0015920">
    <property type="term" value="P:lipopolysaccharide transport"/>
    <property type="evidence" value="ECO:0007669"/>
    <property type="project" value="TreeGrafter"/>
</dbReference>
<evidence type="ECO:0000256" key="9">
    <source>
        <dbReference type="RuleBase" id="RU361157"/>
    </source>
</evidence>
<protein>
    <recommendedName>
        <fullName evidence="9">Transport permease protein</fullName>
    </recommendedName>
</protein>
<reference evidence="11 12" key="1">
    <citation type="submission" date="2017-09" db="EMBL/GenBank/DDBJ databases">
        <authorList>
            <person name="Ehlers B."/>
            <person name="Leendertz F.H."/>
        </authorList>
    </citation>
    <scope>NUCLEOTIDE SEQUENCE [LARGE SCALE GENOMIC DNA]</scope>
    <source>
        <strain evidence="11 12">USBA 140</strain>
    </source>
</reference>
<feature type="transmembrane region" description="Helical" evidence="9">
    <location>
        <begin position="239"/>
        <end position="256"/>
    </location>
</feature>
<keyword evidence="7" id="KW-0762">Sugar transport</keyword>
<evidence type="ECO:0000259" key="10">
    <source>
        <dbReference type="PROSITE" id="PS51012"/>
    </source>
</evidence>
<gene>
    <name evidence="11" type="ORF">SAMN05421508_10880</name>
</gene>
<sequence length="271" mass="29504">MTPVHGKIRPRGAPRHELAMALVTRDVLGRYRGSAMGLTWTFVVPLLMLAIYTFVFGNIFKARWGGHGGDGSTLDFALLLFVGLILHSLLSEVLTRAPTIIVAHTNFVKRVVFPLDLLPAMTVFTALFHFFISFGVFLVFFAVVKETIHPTVLWLPVIVAPFALLLTGCAWFLAGAAVYYRDVGQIMGLAATVLLFLSPVFYPASMVPANLLPLFNLNPLTFIIEQARAVSFTGTAPDFIGLAIYTGVATVAALLGRASFQAMRKGFADVL</sequence>
<comment type="similarity">
    <text evidence="2 9">Belongs to the ABC-2 integral membrane protein family.</text>
</comment>
<name>A0A286GTA3_9PROT</name>
<keyword evidence="6 9" id="KW-1133">Transmembrane helix</keyword>
<evidence type="ECO:0000256" key="8">
    <source>
        <dbReference type="ARBA" id="ARBA00023136"/>
    </source>
</evidence>
<keyword evidence="5 9" id="KW-0812">Transmembrane</keyword>
<dbReference type="AlphaFoldDB" id="A0A286GTA3"/>
<dbReference type="Proteomes" id="UP000219621">
    <property type="component" value="Unassembled WGS sequence"/>
</dbReference>
<feature type="transmembrane region" description="Helical" evidence="9">
    <location>
        <begin position="35"/>
        <end position="56"/>
    </location>
</feature>